<sequence>MGYSMTFTRVCTVQLPLKFALQYITVQCPFKHKYEIHRQTHSYQIYKTYRERRRTQIYKQLQLNDLVTDISFQLSLNTVRYSAPMAQYIFLQYSNCVIHGESS</sequence>
<protein>
    <submittedName>
        <fullName evidence="3">Ovule protein</fullName>
    </submittedName>
</protein>
<organism evidence="3">
    <name type="scientific">Onchocerca flexuosa</name>
    <dbReference type="NCBI Taxonomy" id="387005"/>
    <lineage>
        <taxon>Eukaryota</taxon>
        <taxon>Metazoa</taxon>
        <taxon>Ecdysozoa</taxon>
        <taxon>Nematoda</taxon>
        <taxon>Chromadorea</taxon>
        <taxon>Rhabditida</taxon>
        <taxon>Spirurina</taxon>
        <taxon>Spiruromorpha</taxon>
        <taxon>Filarioidea</taxon>
        <taxon>Onchocercidae</taxon>
        <taxon>Onchocerca</taxon>
    </lineage>
</organism>
<evidence type="ECO:0000313" key="2">
    <source>
        <dbReference type="Proteomes" id="UP000267606"/>
    </source>
</evidence>
<gene>
    <name evidence="1" type="ORF">OFLC_LOCUS15549</name>
</gene>
<accession>A0A183I737</accession>
<dbReference type="WBParaSite" id="OFLC_0001556201-mRNA-1">
    <property type="protein sequence ID" value="OFLC_0001556201-mRNA-1"/>
    <property type="gene ID" value="OFLC_0001556201"/>
</dbReference>
<dbReference type="AlphaFoldDB" id="A0A183I737"/>
<name>A0A183I737_9BILA</name>
<dbReference type="Proteomes" id="UP000267606">
    <property type="component" value="Unassembled WGS sequence"/>
</dbReference>
<proteinExistence type="predicted"/>
<evidence type="ECO:0000313" key="3">
    <source>
        <dbReference type="WBParaSite" id="OFLC_0001556201-mRNA-1"/>
    </source>
</evidence>
<reference evidence="3" key="1">
    <citation type="submission" date="2016-06" db="UniProtKB">
        <authorList>
            <consortium name="WormBaseParasite"/>
        </authorList>
    </citation>
    <scope>IDENTIFICATION</scope>
</reference>
<reference evidence="1 2" key="2">
    <citation type="submission" date="2018-11" db="EMBL/GenBank/DDBJ databases">
        <authorList>
            <consortium name="Pathogen Informatics"/>
        </authorList>
    </citation>
    <scope>NUCLEOTIDE SEQUENCE [LARGE SCALE GENOMIC DNA]</scope>
</reference>
<evidence type="ECO:0000313" key="1">
    <source>
        <dbReference type="EMBL" id="VDP22497.1"/>
    </source>
</evidence>
<keyword evidence="2" id="KW-1185">Reference proteome</keyword>
<dbReference type="EMBL" id="UZAJ01042342">
    <property type="protein sequence ID" value="VDP22497.1"/>
    <property type="molecule type" value="Genomic_DNA"/>
</dbReference>